<evidence type="ECO:0000313" key="2">
    <source>
        <dbReference type="Proteomes" id="UP000366872"/>
    </source>
</evidence>
<accession>A0A6C2TW08</accession>
<keyword evidence="2" id="KW-1185">Reference proteome</keyword>
<organism evidence="1 2">
    <name type="scientific">Pontiella desulfatans</name>
    <dbReference type="NCBI Taxonomy" id="2750659"/>
    <lineage>
        <taxon>Bacteria</taxon>
        <taxon>Pseudomonadati</taxon>
        <taxon>Kiritimatiellota</taxon>
        <taxon>Kiritimatiellia</taxon>
        <taxon>Kiritimatiellales</taxon>
        <taxon>Pontiellaceae</taxon>
        <taxon>Pontiella</taxon>
    </lineage>
</organism>
<sequence length="127" mass="14918">MYEIRKSNSHLFVELQDDFDYPMIQTIIRHETMLKEYPHTNDIWLIGKHRADIRLGELETMVREFHCLCPTDATRTKTAVVVNEGLTGAIFELWVKGIQKRVAFDIRIFHTMEEAEEWLGIAKKQVA</sequence>
<reference evidence="1 2" key="1">
    <citation type="submission" date="2019-04" db="EMBL/GenBank/DDBJ databases">
        <authorList>
            <person name="Van Vliet M D."/>
        </authorList>
    </citation>
    <scope>NUCLEOTIDE SEQUENCE [LARGE SCALE GENOMIC DNA]</scope>
    <source>
        <strain evidence="1 2">F1</strain>
    </source>
</reference>
<dbReference type="RefSeq" id="WP_136077569.1">
    <property type="nucleotide sequence ID" value="NZ_CAAHFG010000001.1"/>
</dbReference>
<dbReference type="AlphaFoldDB" id="A0A6C2TW08"/>
<evidence type="ECO:0000313" key="1">
    <source>
        <dbReference type="EMBL" id="VGO11850.1"/>
    </source>
</evidence>
<dbReference type="EMBL" id="CAAHFG010000001">
    <property type="protein sequence ID" value="VGO11850.1"/>
    <property type="molecule type" value="Genomic_DNA"/>
</dbReference>
<gene>
    <name evidence="1" type="ORF">PDESU_00397</name>
</gene>
<evidence type="ECO:0008006" key="3">
    <source>
        <dbReference type="Google" id="ProtNLM"/>
    </source>
</evidence>
<dbReference type="Proteomes" id="UP000366872">
    <property type="component" value="Unassembled WGS sequence"/>
</dbReference>
<proteinExistence type="predicted"/>
<protein>
    <recommendedName>
        <fullName evidence="3">STAS/SEC14 domain-containing protein</fullName>
    </recommendedName>
</protein>
<name>A0A6C2TW08_PONDE</name>